<keyword evidence="6 7" id="KW-0998">Cell outer membrane</keyword>
<evidence type="ECO:0000256" key="4">
    <source>
        <dbReference type="ARBA" id="ARBA00022692"/>
    </source>
</evidence>
<dbReference type="SUPFAM" id="SSF56935">
    <property type="entry name" value="Porins"/>
    <property type="match status" value="1"/>
</dbReference>
<dbReference type="InterPro" id="IPR011662">
    <property type="entry name" value="Secretin/TonB_short_N"/>
</dbReference>
<gene>
    <name evidence="9" type="ORF">FSB75_20240</name>
</gene>
<keyword evidence="4 7" id="KW-0812">Transmembrane</keyword>
<evidence type="ECO:0000256" key="2">
    <source>
        <dbReference type="ARBA" id="ARBA00022448"/>
    </source>
</evidence>
<dbReference type="GO" id="GO:0009279">
    <property type="term" value="C:cell outer membrane"/>
    <property type="evidence" value="ECO:0007669"/>
    <property type="project" value="UniProtKB-SubCell"/>
</dbReference>
<feature type="domain" description="Secretin/TonB short N-terminal" evidence="8">
    <location>
        <begin position="68"/>
        <end position="119"/>
    </location>
</feature>
<comment type="subcellular location">
    <subcellularLocation>
        <location evidence="1 7">Cell outer membrane</location>
        <topology evidence="1 7">Multi-pass membrane protein</topology>
    </subcellularLocation>
</comment>
<dbReference type="Pfam" id="PF07660">
    <property type="entry name" value="STN"/>
    <property type="match status" value="1"/>
</dbReference>
<comment type="similarity">
    <text evidence="7">Belongs to the TonB-dependent receptor family.</text>
</comment>
<dbReference type="Gene3D" id="3.55.50.30">
    <property type="match status" value="1"/>
</dbReference>
<keyword evidence="3 7" id="KW-1134">Transmembrane beta strand</keyword>
<dbReference type="Gene3D" id="2.170.130.10">
    <property type="entry name" value="TonB-dependent receptor, plug domain"/>
    <property type="match status" value="1"/>
</dbReference>
<dbReference type="PROSITE" id="PS52016">
    <property type="entry name" value="TONB_DEPENDENT_REC_3"/>
    <property type="match status" value="1"/>
</dbReference>
<dbReference type="EMBL" id="CP042433">
    <property type="protein sequence ID" value="QEC58137.1"/>
    <property type="molecule type" value="Genomic_DNA"/>
</dbReference>
<proteinExistence type="inferred from homology"/>
<evidence type="ECO:0000256" key="3">
    <source>
        <dbReference type="ARBA" id="ARBA00022452"/>
    </source>
</evidence>
<evidence type="ECO:0000256" key="1">
    <source>
        <dbReference type="ARBA" id="ARBA00004571"/>
    </source>
</evidence>
<evidence type="ECO:0000256" key="5">
    <source>
        <dbReference type="ARBA" id="ARBA00023136"/>
    </source>
</evidence>
<dbReference type="KEGG" id="fgg:FSB75_20240"/>
<keyword evidence="10" id="KW-1185">Reference proteome</keyword>
<dbReference type="Pfam" id="PF13715">
    <property type="entry name" value="CarbopepD_reg_2"/>
    <property type="match status" value="1"/>
</dbReference>
<dbReference type="Gene3D" id="2.60.40.1120">
    <property type="entry name" value="Carboxypeptidase-like, regulatory domain"/>
    <property type="match status" value="1"/>
</dbReference>
<dbReference type="InterPro" id="IPR039426">
    <property type="entry name" value="TonB-dep_rcpt-like"/>
</dbReference>
<dbReference type="InterPro" id="IPR008969">
    <property type="entry name" value="CarboxyPept-like_regulatory"/>
</dbReference>
<dbReference type="SUPFAM" id="SSF49464">
    <property type="entry name" value="Carboxypeptidase regulatory domain-like"/>
    <property type="match status" value="1"/>
</dbReference>
<evidence type="ECO:0000313" key="9">
    <source>
        <dbReference type="EMBL" id="QEC58137.1"/>
    </source>
</evidence>
<name>A0A5B8UN87_9BACT</name>
<dbReference type="InterPro" id="IPR023997">
    <property type="entry name" value="TonB-dep_OMP_SusC/RagA_CS"/>
</dbReference>
<accession>A0A5B8UN87</accession>
<dbReference type="Gene3D" id="2.40.170.20">
    <property type="entry name" value="TonB-dependent receptor, beta-barrel domain"/>
    <property type="match status" value="1"/>
</dbReference>
<dbReference type="AlphaFoldDB" id="A0A5B8UN87"/>
<dbReference type="Proteomes" id="UP000321204">
    <property type="component" value="Chromosome"/>
</dbReference>
<dbReference type="NCBIfam" id="TIGR04057">
    <property type="entry name" value="SusC_RagA_signa"/>
    <property type="match status" value="1"/>
</dbReference>
<keyword evidence="2 7" id="KW-0813">Transport</keyword>
<dbReference type="InterPro" id="IPR023996">
    <property type="entry name" value="TonB-dep_OMP_SusC/RagA"/>
</dbReference>
<evidence type="ECO:0000256" key="6">
    <source>
        <dbReference type="ARBA" id="ARBA00023237"/>
    </source>
</evidence>
<dbReference type="InterPro" id="IPR037066">
    <property type="entry name" value="Plug_dom_sf"/>
</dbReference>
<reference evidence="9 10" key="1">
    <citation type="journal article" date="2015" name="Int. J. Syst. Evol. Microbiol.">
        <title>Flavisolibacter ginsenosidimutans sp. nov., with ginsenoside-converting activity isolated from soil used for cultivating ginseng.</title>
        <authorList>
            <person name="Zhao Y."/>
            <person name="Liu Q."/>
            <person name="Kang M.S."/>
            <person name="Jin F."/>
            <person name="Yu H."/>
            <person name="Im W.T."/>
        </authorList>
    </citation>
    <scope>NUCLEOTIDE SEQUENCE [LARGE SCALE GENOMIC DNA]</scope>
    <source>
        <strain evidence="9 10">Gsoil 636</strain>
    </source>
</reference>
<protein>
    <submittedName>
        <fullName evidence="9">TonB-dependent receptor</fullName>
    </submittedName>
</protein>
<dbReference type="OrthoDB" id="9768177at2"/>
<dbReference type="InterPro" id="IPR012910">
    <property type="entry name" value="Plug_dom"/>
</dbReference>
<evidence type="ECO:0000256" key="7">
    <source>
        <dbReference type="PROSITE-ProRule" id="PRU01360"/>
    </source>
</evidence>
<keyword evidence="9" id="KW-0675">Receptor</keyword>
<sequence>MKKIRKTARLKNPNLLQIGRVMKLTGAFLLLWCLHLSAAGFTQDKVSLNLKDADLKKVLKEIQKQTSYRFLYNQALVDDKKVNVSVVNEEVPAVLTLVLNGKGIGYQILDNKLIVLKSAAGGERIEVKDIRITGKVTGQNGEPLPGVSVTAKGTSVGTQTDAAGDFSLSVPDATTTLVFSYVGYQSQEVPIRGRTTVNVSLVAGQNALSEVVVIGYGTASRRDLTGSIVKISGKEVADKPNANPVASLQGKVAGLSVVNSGTPGQEPDIRIRGTVSIGQVHPLYVVDGIFQDNINYLNPNDIESIEVLKDPSSLAIFGVRGATGVIAITTKKARAGQTIVSLNTSYGTKKLVDKIQLANADQFKTLFAQERANNGTTTPFDYTGLDANTDWIDAVTRTGKFSNTSLSVNGTTDRNRFNLGVSYVLDQGIIRREELQRWLVSFGDEFKVSKAVKVGINFNGSRQKNPYDATWVLDAARKVIPLVSSGTRNYTVTDLYSGAQVTQDLYSLLDVGLQSSGVINPLVRLENEWDKTQSYEWRSVGSVFGEVTFLKYFTARSTLYADMSTVNSRTYTPLYYGYNPRTNKPEQVTQKTSVGESDQTYRKFQQDHVLTYKNSFGAHNLTATGGFTTYYFGNFNRNGSATQGLLPIPDDPRFWYLSNTFVDQSKSSASSSQSENTTVSYLARALYNYKNKYFFNASFRDDGSSRIPAKNRYQTFWAFGGAWEISKEDFMNNVKFFDFLKLKGSVGKLGNQSAYILGGGALNYPFYPTLSSTTVAVFGSNIYKAAEENYEYNPDLKWETVNGQEVGVEFAAFKNHLHVEANYFNKTTNDLMTYFERGLGLKPKLTNGGSIRNWGEEISASWNQSLSRDFSINVSGNITFLKNKVLSLSDELPTSYLIRAFQNNGSAESRTTIGYPIGSFYGYVVEGVYQSYADILKSPSAAALGAYRPGDFKFKDVNGDGVITADDRTVIGNPTPKFTYGGTVNLNYKGFSLSADVNGVYGNQIFRTWGSLESPFQRVNYAAFQVGAWSGPGTSNFVPLVSQGDRFNYNGSTYNIEDGSYFRIRNLQLGYSFGNALLSRYKINNLRLYVNVQNLKTWKNNYGYTPEFGGDATAFGYDNAGGAIPRVTSVGLNVTF</sequence>
<dbReference type="SMART" id="SM00965">
    <property type="entry name" value="STN"/>
    <property type="match status" value="1"/>
</dbReference>
<dbReference type="NCBIfam" id="TIGR04056">
    <property type="entry name" value="OMP_RagA_SusC"/>
    <property type="match status" value="1"/>
</dbReference>
<dbReference type="Pfam" id="PF07715">
    <property type="entry name" value="Plug"/>
    <property type="match status" value="1"/>
</dbReference>
<organism evidence="9 10">
    <name type="scientific">Flavisolibacter ginsenosidimutans</name>
    <dbReference type="NCBI Taxonomy" id="661481"/>
    <lineage>
        <taxon>Bacteria</taxon>
        <taxon>Pseudomonadati</taxon>
        <taxon>Bacteroidota</taxon>
        <taxon>Chitinophagia</taxon>
        <taxon>Chitinophagales</taxon>
        <taxon>Chitinophagaceae</taxon>
        <taxon>Flavisolibacter</taxon>
    </lineage>
</organism>
<evidence type="ECO:0000313" key="10">
    <source>
        <dbReference type="Proteomes" id="UP000321204"/>
    </source>
</evidence>
<evidence type="ECO:0000259" key="8">
    <source>
        <dbReference type="SMART" id="SM00965"/>
    </source>
</evidence>
<dbReference type="InterPro" id="IPR036942">
    <property type="entry name" value="Beta-barrel_TonB_sf"/>
</dbReference>
<keyword evidence="5 7" id="KW-0472">Membrane</keyword>
<dbReference type="RefSeq" id="WP_146791182.1">
    <property type="nucleotide sequence ID" value="NZ_BAABIO010000003.1"/>
</dbReference>